<sequence>MESENSSPPSTSLVKCCDCGCTCMMMNRSLSGTYLRSVKRKIDEMEEENHFTIPGLIVPQNARIEIGNECVALRETVGSQQQTIQDLITELEEERNASSSAANEAMSMILRLQREKAEIQMELRQFKRFAEEKMAHDQEETLALEDLMYKREQAIQSLSCEVQAYRHRMMSYGLTEAEADGDKGMSRNSSMTENLEGQFDFPPFEIYPPLKCNLNESQTHADGDDEAADIEKYAFGETPRSCHQLKDLEYRINQLEKSPRSVQPDGEFVGTKNVFEKVIVGQSPRRRHLRRFSTDSLNSPFAKEMCPEFAPDSPKYGSPKYGSSFRKTEFSHLEENSNLRKMDNVSEVGDDMSDRVYTIDSIHQRASFNVITDSKASVGINCDDYMTTPRENDLEIQKLYARLHALEADRESMRQAIISIGTDKAQLVLLKEIAQNLCKEMSPARNIPVRKQSVVASFPFMSVFKWMVSFVFWKRKASRCKYMFGLSTNNAGLLMLLDRGSRVGQWRYISSTQK</sequence>
<evidence type="ECO:0000256" key="5">
    <source>
        <dbReference type="SAM" id="Coils"/>
    </source>
</evidence>
<accession>A0ABD3SN26</accession>
<dbReference type="Pfam" id="PF04576">
    <property type="entry name" value="Zein-binding"/>
    <property type="match status" value="1"/>
</dbReference>
<feature type="coiled-coil region" evidence="5">
    <location>
        <begin position="77"/>
        <end position="132"/>
    </location>
</feature>
<gene>
    <name evidence="8" type="ORF">ACJIZ3_021711</name>
</gene>
<dbReference type="AlphaFoldDB" id="A0ABD3SN26"/>
<evidence type="ECO:0000256" key="3">
    <source>
        <dbReference type="ARBA" id="ARBA00022989"/>
    </source>
</evidence>
<dbReference type="GO" id="GO:0080115">
    <property type="term" value="F:myosin XI tail binding"/>
    <property type="evidence" value="ECO:0007669"/>
    <property type="project" value="UniProtKB-ARBA"/>
</dbReference>
<evidence type="ECO:0000256" key="1">
    <source>
        <dbReference type="ARBA" id="ARBA00004370"/>
    </source>
</evidence>
<evidence type="ECO:0000259" key="7">
    <source>
        <dbReference type="PROSITE" id="PS51775"/>
    </source>
</evidence>
<name>A0ABD3SN26_9LAMI</name>
<comment type="caution">
    <text evidence="8">The sequence shown here is derived from an EMBL/GenBank/DDBJ whole genome shotgun (WGS) entry which is preliminary data.</text>
</comment>
<reference evidence="8 9" key="1">
    <citation type="submission" date="2024-12" db="EMBL/GenBank/DDBJ databases">
        <title>The unique morphological basis and parallel evolutionary history of personate flowers in Penstemon.</title>
        <authorList>
            <person name="Depatie T.H."/>
            <person name="Wessinger C.A."/>
        </authorList>
    </citation>
    <scope>NUCLEOTIDE SEQUENCE [LARGE SCALE GENOMIC DNA]</scope>
    <source>
        <strain evidence="8">WTNN_2</strain>
        <tissue evidence="8">Leaf</tissue>
    </source>
</reference>
<evidence type="ECO:0000256" key="6">
    <source>
        <dbReference type="SAM" id="Phobius"/>
    </source>
</evidence>
<evidence type="ECO:0000256" key="4">
    <source>
        <dbReference type="ARBA" id="ARBA00023136"/>
    </source>
</evidence>
<keyword evidence="3 6" id="KW-1133">Transmembrane helix</keyword>
<keyword evidence="4 6" id="KW-0472">Membrane</keyword>
<evidence type="ECO:0000313" key="8">
    <source>
        <dbReference type="EMBL" id="KAL3825682.1"/>
    </source>
</evidence>
<proteinExistence type="predicted"/>
<dbReference type="Proteomes" id="UP001634393">
    <property type="component" value="Unassembled WGS sequence"/>
</dbReference>
<dbReference type="GO" id="GO:0016020">
    <property type="term" value="C:membrane"/>
    <property type="evidence" value="ECO:0007669"/>
    <property type="project" value="UniProtKB-SubCell"/>
</dbReference>
<dbReference type="PROSITE" id="PS51775">
    <property type="entry name" value="GTD_BINDING"/>
    <property type="match status" value="1"/>
</dbReference>
<organism evidence="8 9">
    <name type="scientific">Penstemon smallii</name>
    <dbReference type="NCBI Taxonomy" id="265156"/>
    <lineage>
        <taxon>Eukaryota</taxon>
        <taxon>Viridiplantae</taxon>
        <taxon>Streptophyta</taxon>
        <taxon>Embryophyta</taxon>
        <taxon>Tracheophyta</taxon>
        <taxon>Spermatophyta</taxon>
        <taxon>Magnoliopsida</taxon>
        <taxon>eudicotyledons</taxon>
        <taxon>Gunneridae</taxon>
        <taxon>Pentapetalae</taxon>
        <taxon>asterids</taxon>
        <taxon>lamiids</taxon>
        <taxon>Lamiales</taxon>
        <taxon>Plantaginaceae</taxon>
        <taxon>Cheloneae</taxon>
        <taxon>Penstemon</taxon>
    </lineage>
</organism>
<protein>
    <recommendedName>
        <fullName evidence="7">GTD-binding domain-containing protein</fullName>
    </recommendedName>
</protein>
<dbReference type="PANTHER" id="PTHR31422:SF0">
    <property type="entry name" value="MYOSIN-BINDING PROTEIN 7"/>
    <property type="match status" value="1"/>
</dbReference>
<dbReference type="EMBL" id="JBJXBP010000006">
    <property type="protein sequence ID" value="KAL3825682.1"/>
    <property type="molecule type" value="Genomic_DNA"/>
</dbReference>
<dbReference type="PANTHER" id="PTHR31422">
    <property type="entry name" value="BNAANNG28530D PROTEIN"/>
    <property type="match status" value="1"/>
</dbReference>
<keyword evidence="5" id="KW-0175">Coiled coil</keyword>
<dbReference type="InterPro" id="IPR007656">
    <property type="entry name" value="GTD-bd"/>
</dbReference>
<keyword evidence="9" id="KW-1185">Reference proteome</keyword>
<feature type="transmembrane region" description="Helical" evidence="6">
    <location>
        <begin position="454"/>
        <end position="473"/>
    </location>
</feature>
<evidence type="ECO:0000313" key="9">
    <source>
        <dbReference type="Proteomes" id="UP001634393"/>
    </source>
</evidence>
<comment type="subcellular location">
    <subcellularLocation>
        <location evidence="1">Membrane</location>
    </subcellularLocation>
</comment>
<evidence type="ECO:0000256" key="2">
    <source>
        <dbReference type="ARBA" id="ARBA00022692"/>
    </source>
</evidence>
<keyword evidence="2 6" id="KW-0812">Transmembrane</keyword>
<feature type="domain" description="GTD-binding" evidence="7">
    <location>
        <begin position="68"/>
        <end position="166"/>
    </location>
</feature>